<dbReference type="Gene3D" id="1.10.10.10">
    <property type="entry name" value="Winged helix-like DNA-binding domain superfamily/Winged helix DNA-binding domain"/>
    <property type="match status" value="1"/>
</dbReference>
<dbReference type="InterPro" id="IPR016032">
    <property type="entry name" value="Sig_transdc_resp-reg_C-effctor"/>
</dbReference>
<dbReference type="PANTHER" id="PTHR16305:SF35">
    <property type="entry name" value="TRANSCRIPTIONAL ACTIVATOR DOMAIN"/>
    <property type="match status" value="1"/>
</dbReference>
<gene>
    <name evidence="4" type="ORF">GFH48_02350</name>
</gene>
<reference evidence="4 5" key="1">
    <citation type="submission" date="2019-10" db="EMBL/GenBank/DDBJ databases">
        <title>A novel species.</title>
        <authorList>
            <person name="Gao J."/>
        </authorList>
    </citation>
    <scope>NUCLEOTIDE SEQUENCE [LARGE SCALE GENOMIC DNA]</scope>
    <source>
        <strain evidence="4 5">QMT-28</strain>
    </source>
</reference>
<dbReference type="Pfam" id="PF00196">
    <property type="entry name" value="GerE"/>
    <property type="match status" value="1"/>
</dbReference>
<dbReference type="GO" id="GO:0005524">
    <property type="term" value="F:ATP binding"/>
    <property type="evidence" value="ECO:0007669"/>
    <property type="project" value="UniProtKB-KW"/>
</dbReference>
<feature type="domain" description="HTH luxR-type" evidence="3">
    <location>
        <begin position="850"/>
        <end position="915"/>
    </location>
</feature>
<evidence type="ECO:0000313" key="4">
    <source>
        <dbReference type="EMBL" id="QFZ72251.1"/>
    </source>
</evidence>
<dbReference type="GO" id="GO:0003677">
    <property type="term" value="F:DNA binding"/>
    <property type="evidence" value="ECO:0007669"/>
    <property type="project" value="InterPro"/>
</dbReference>
<dbReference type="PANTHER" id="PTHR16305">
    <property type="entry name" value="TESTICULAR SOLUBLE ADENYLYL CYCLASE"/>
    <property type="match status" value="1"/>
</dbReference>
<evidence type="ECO:0000313" key="5">
    <source>
        <dbReference type="Proteomes" id="UP000326179"/>
    </source>
</evidence>
<dbReference type="InterPro" id="IPR000792">
    <property type="entry name" value="Tscrpt_reg_LuxR_C"/>
</dbReference>
<dbReference type="Proteomes" id="UP000326179">
    <property type="component" value="Chromosome"/>
</dbReference>
<evidence type="ECO:0000256" key="1">
    <source>
        <dbReference type="ARBA" id="ARBA00022741"/>
    </source>
</evidence>
<dbReference type="SUPFAM" id="SSF46894">
    <property type="entry name" value="C-terminal effector domain of the bipartite response regulators"/>
    <property type="match status" value="1"/>
</dbReference>
<dbReference type="GO" id="GO:0004016">
    <property type="term" value="F:adenylate cyclase activity"/>
    <property type="evidence" value="ECO:0007669"/>
    <property type="project" value="TreeGrafter"/>
</dbReference>
<dbReference type="RefSeq" id="WP_153286619.1">
    <property type="nucleotide sequence ID" value="NZ_CP045643.1"/>
</dbReference>
<protein>
    <submittedName>
        <fullName evidence="4">AAA family ATPase</fullName>
    </submittedName>
</protein>
<keyword evidence="2" id="KW-0067">ATP-binding</keyword>
<accession>A0A5Q0L5N3</accession>
<evidence type="ECO:0000256" key="2">
    <source>
        <dbReference type="ARBA" id="ARBA00022840"/>
    </source>
</evidence>
<organism evidence="4 5">
    <name type="scientific">Streptomyces fagopyri</name>
    <dbReference type="NCBI Taxonomy" id="2662397"/>
    <lineage>
        <taxon>Bacteria</taxon>
        <taxon>Bacillati</taxon>
        <taxon>Actinomycetota</taxon>
        <taxon>Actinomycetes</taxon>
        <taxon>Kitasatosporales</taxon>
        <taxon>Streptomycetaceae</taxon>
        <taxon>Streptomyces</taxon>
    </lineage>
</organism>
<dbReference type="GO" id="GO:0005737">
    <property type="term" value="C:cytoplasm"/>
    <property type="evidence" value="ECO:0007669"/>
    <property type="project" value="TreeGrafter"/>
</dbReference>
<dbReference type="PRINTS" id="PR00038">
    <property type="entry name" value="HTHLUXR"/>
</dbReference>
<keyword evidence="1" id="KW-0547">Nucleotide-binding</keyword>
<dbReference type="CDD" id="cd06170">
    <property type="entry name" value="LuxR_C_like"/>
    <property type="match status" value="1"/>
</dbReference>
<proteinExistence type="predicted"/>
<dbReference type="SUPFAM" id="SSF52540">
    <property type="entry name" value="P-loop containing nucleoside triphosphate hydrolases"/>
    <property type="match status" value="1"/>
</dbReference>
<dbReference type="InterPro" id="IPR027417">
    <property type="entry name" value="P-loop_NTPase"/>
</dbReference>
<dbReference type="PROSITE" id="PS50043">
    <property type="entry name" value="HTH_LUXR_2"/>
    <property type="match status" value="1"/>
</dbReference>
<dbReference type="EMBL" id="CP045643">
    <property type="protein sequence ID" value="QFZ72251.1"/>
    <property type="molecule type" value="Genomic_DNA"/>
</dbReference>
<dbReference type="AlphaFoldDB" id="A0A5Q0L5N3"/>
<evidence type="ECO:0000259" key="3">
    <source>
        <dbReference type="PROSITE" id="PS50043"/>
    </source>
</evidence>
<dbReference type="InterPro" id="IPR041664">
    <property type="entry name" value="AAA_16"/>
</dbReference>
<name>A0A5Q0L5N3_9ACTN</name>
<dbReference type="Pfam" id="PF13191">
    <property type="entry name" value="AAA_16"/>
    <property type="match status" value="1"/>
</dbReference>
<sequence length="924" mass="98572">MVWPGRPAVLLGRRAECALFDRWQDAVKAGRGGALVVLGEPGIGKSALLDHMASTTVGFRVVRAAGVEAETELPFGVLHQVCAPFLATLEHLPGPQEDALSAAFGLRTGAAPDRLMLSLAVLGLLSEAAVRQPLICVIDDAQWLDPGSAQALTFVAHRVGAEPLGLVFATRHAGNGLRGLQEVRLTGLGPGDARALLHSALHVPLDEGVVERIATEARGSPLALLELPRTLTAAGFAGGFGPTDTAAAVPGRIEDSFRSRVLGLPPATRMLLLVAAAEPTGDSALLWRAAGRLGIGVSAATAAETDGLLSIDTKVVFRHPLVRSAVYRAMPTSQRRAAHRALAEVTDPSEPDRRAWHRALAAVGFDEEAAAELEGSAHRALARGGVAAAGAFLERSVALTAEPAARAGRALRAARAKQQAGAYDSALDLLALADRGPENERRAADSELLRGQIAFARSFGGGATSVLLSAARRFESIDASRARDVHLQALAAAMLAGRLGDECRIAEVAHSARRVPAASVPRASDLLLDGLTLLIVEGRGAAVPVLRRAVSAFTTEELAPEEELYWLWLAGHGAGLLWDDESWRVLATRLLRSCEIRGAISILPVAAATRAGLHLLSGELLQAASLAETAADVTLMTGAGPVAYAEVGLAVFRGRDDEALAAIRTATRDSMARGEGMALTYLQWATAVLHNGACRYEQALESARQAGADSSVQRIRNWALAELIEAAVRTGHRDLADEALRELCRTTGPCSSHWAAGVEAQCRALLADGPDAEDLYRTALGRLERTRLCAAVARVHLLYGEWLRRERRHLEARNQLRQAHEMFVRFGMDGFAERARSELSAAGEPTRTRRSWLGDQLTPQERRIAMLAAEGCTNPEIASRLFISASTVDYHLRKVFRKLKVTTRTQLAWLLQDAQPIPADATRL</sequence>
<keyword evidence="5" id="KW-1185">Reference proteome</keyword>
<dbReference type="SMART" id="SM00421">
    <property type="entry name" value="HTH_LUXR"/>
    <property type="match status" value="1"/>
</dbReference>
<dbReference type="InterPro" id="IPR036388">
    <property type="entry name" value="WH-like_DNA-bd_sf"/>
</dbReference>
<dbReference type="KEGG" id="sfy:GFH48_02350"/>
<dbReference type="GO" id="GO:0006355">
    <property type="term" value="P:regulation of DNA-templated transcription"/>
    <property type="evidence" value="ECO:0007669"/>
    <property type="project" value="InterPro"/>
</dbReference>